<dbReference type="PRINTS" id="PR00260">
    <property type="entry name" value="CHEMTRNSDUCR"/>
</dbReference>
<evidence type="ECO:0000256" key="1">
    <source>
        <dbReference type="ARBA" id="ARBA00004370"/>
    </source>
</evidence>
<comment type="subcellular location">
    <subcellularLocation>
        <location evidence="1">Membrane</location>
    </subcellularLocation>
</comment>
<dbReference type="OrthoDB" id="9814362at2"/>
<keyword evidence="5" id="KW-0175">Coiled coil</keyword>
<dbReference type="PROSITE" id="PS50112">
    <property type="entry name" value="PAS"/>
    <property type="match status" value="2"/>
</dbReference>
<feature type="domain" description="HAMP" evidence="10">
    <location>
        <begin position="396"/>
        <end position="449"/>
    </location>
</feature>
<evidence type="ECO:0000313" key="12">
    <source>
        <dbReference type="Proteomes" id="UP000001399"/>
    </source>
</evidence>
<dbReference type="PROSITE" id="PS50885">
    <property type="entry name" value="HAMP"/>
    <property type="match status" value="1"/>
</dbReference>
<dbReference type="SUPFAM" id="SSF58104">
    <property type="entry name" value="Methyl-accepting chemotaxis protein (MCP) signaling domain"/>
    <property type="match status" value="1"/>
</dbReference>
<dbReference type="Gene3D" id="3.30.450.20">
    <property type="entry name" value="PAS domain"/>
    <property type="match status" value="3"/>
</dbReference>
<dbReference type="InterPro" id="IPR013655">
    <property type="entry name" value="PAS_fold_3"/>
</dbReference>
<dbReference type="SMART" id="SM00086">
    <property type="entry name" value="PAC"/>
    <property type="match status" value="2"/>
</dbReference>
<feature type="domain" description="PAS" evidence="8">
    <location>
        <begin position="289"/>
        <end position="318"/>
    </location>
</feature>
<dbReference type="GO" id="GO:0007165">
    <property type="term" value="P:signal transduction"/>
    <property type="evidence" value="ECO:0007669"/>
    <property type="project" value="UniProtKB-KW"/>
</dbReference>
<protein>
    <submittedName>
        <fullName evidence="11">Methyl-accepting chemotaxis sensory transducer with Pas/Pac sensor</fullName>
    </submittedName>
</protein>
<dbReference type="GO" id="GO:0005886">
    <property type="term" value="C:plasma membrane"/>
    <property type="evidence" value="ECO:0007669"/>
    <property type="project" value="TreeGrafter"/>
</dbReference>
<proteinExistence type="inferred from homology"/>
<dbReference type="GO" id="GO:0004888">
    <property type="term" value="F:transmembrane signaling receptor activity"/>
    <property type="evidence" value="ECO:0007669"/>
    <property type="project" value="InterPro"/>
</dbReference>
<dbReference type="HOGENOM" id="CLU_000445_107_26_5"/>
<dbReference type="CDD" id="cd11386">
    <property type="entry name" value="MCP_signal"/>
    <property type="match status" value="1"/>
</dbReference>
<sequence>MFNIGTKAKKVAGNLFGKDKKIAEEHALLSQVRRLADVASNPLMIIDRDFKIIYVNDASKALVRKVRDRLPARAQNLDPDNMTGVSADIFHKEPTHIRRLLDDPWRLPHKADVKAGGHTFELCINAIHGADGAYVGNVFEWADVTEIRDIISRAKAEEEASQRLRAIIEFTLDGHVITANPNYLNIMGFTLNEIVGQHHSMLVDPEIRGTEAYRSFVQKFERAEFFRGEGKRIAKGGREVWIAASYNPVFDHNGKPVKIVAHVTDITEQKKANLNYEAQLAAINKNQVVIEFSLDGKVLHANENFLTMAGYTLEEVRGHDHDMFLDQELRGSNEVRAIWDRLRRGEAYSGQFRRIGKNGRVFWLQASYNPVLDFNGKPIKIVEFATDITQQKITEAQLVKTVADIRGVIQAAKESDLTRRVPIDGKNGDLHELSIGINGFLDEMSAIIGSILNASSTIAAATAEIATGTNDLSQRTEQQASSLEETAASMEEMASTIRNNADNAGRANQFSVNARTLASDGGSVVAKAVTAMSAIEHSSNKISDIISVIDEIAFQTNLLALNAAVEAARAGDAGKGFAVVASEVRSLAQRSSVAAKDIKALIVESGRQVKDGVKLVADTGTALQEIVVSINGAADIVSEIAAATKEQSTGVSEINKAVAQMDQMTQQNAALVEEAAASSRTLQSEAEAMFERLSAFRLENEAGAPAAARSVAPKTVQQKRSPRAGEPKANGAHRANGASAQYCGTRSKAATEENDWHEF</sequence>
<evidence type="ECO:0000256" key="4">
    <source>
        <dbReference type="PROSITE-ProRule" id="PRU00284"/>
    </source>
</evidence>
<name>E3I693_RHOVT</name>
<feature type="domain" description="Methyl-accepting transducer" evidence="7">
    <location>
        <begin position="454"/>
        <end position="683"/>
    </location>
</feature>
<evidence type="ECO:0000256" key="2">
    <source>
        <dbReference type="ARBA" id="ARBA00022481"/>
    </source>
</evidence>
<dbReference type="InterPro" id="IPR000014">
    <property type="entry name" value="PAS"/>
</dbReference>
<dbReference type="Proteomes" id="UP000001399">
    <property type="component" value="Chromosome"/>
</dbReference>
<dbReference type="InterPro" id="IPR003660">
    <property type="entry name" value="HAMP_dom"/>
</dbReference>
<evidence type="ECO:0000313" key="11">
    <source>
        <dbReference type="EMBL" id="ADP71758.1"/>
    </source>
</evidence>
<feature type="domain" description="PAS" evidence="8">
    <location>
        <begin position="167"/>
        <end position="206"/>
    </location>
</feature>
<feature type="region of interest" description="Disordered" evidence="6">
    <location>
        <begin position="704"/>
        <end position="759"/>
    </location>
</feature>
<dbReference type="EMBL" id="CP002292">
    <property type="protein sequence ID" value="ADP71758.1"/>
    <property type="molecule type" value="Genomic_DNA"/>
</dbReference>
<dbReference type="InterPro" id="IPR000700">
    <property type="entry name" value="PAS-assoc_C"/>
</dbReference>
<dbReference type="PANTHER" id="PTHR43531:SF14">
    <property type="entry name" value="METHYL-ACCEPTING CHEMOTAXIS PROTEIN I-RELATED"/>
    <property type="match status" value="1"/>
</dbReference>
<evidence type="ECO:0000256" key="3">
    <source>
        <dbReference type="ARBA" id="ARBA00029447"/>
    </source>
</evidence>
<dbReference type="PANTHER" id="PTHR43531">
    <property type="entry name" value="PROTEIN ICFG"/>
    <property type="match status" value="1"/>
</dbReference>
<dbReference type="Gene3D" id="1.10.287.950">
    <property type="entry name" value="Methyl-accepting chemotaxis protein"/>
    <property type="match status" value="1"/>
</dbReference>
<dbReference type="InterPro" id="IPR051310">
    <property type="entry name" value="MCP_chemotaxis"/>
</dbReference>
<feature type="domain" description="PAC" evidence="9">
    <location>
        <begin position="226"/>
        <end position="278"/>
    </location>
</feature>
<evidence type="ECO:0000256" key="5">
    <source>
        <dbReference type="SAM" id="Coils"/>
    </source>
</evidence>
<dbReference type="PROSITE" id="PS50113">
    <property type="entry name" value="PAC"/>
    <property type="match status" value="2"/>
</dbReference>
<keyword evidence="12" id="KW-1185">Reference proteome</keyword>
<evidence type="ECO:0000259" key="7">
    <source>
        <dbReference type="PROSITE" id="PS50111"/>
    </source>
</evidence>
<dbReference type="GO" id="GO:0006935">
    <property type="term" value="P:chemotaxis"/>
    <property type="evidence" value="ECO:0007669"/>
    <property type="project" value="InterPro"/>
</dbReference>
<accession>E3I693</accession>
<dbReference type="FunFam" id="1.10.287.950:FF:000001">
    <property type="entry name" value="Methyl-accepting chemotaxis sensory transducer"/>
    <property type="match status" value="1"/>
</dbReference>
<dbReference type="NCBIfam" id="TIGR00229">
    <property type="entry name" value="sensory_box"/>
    <property type="match status" value="2"/>
</dbReference>
<keyword evidence="4" id="KW-0807">Transducer</keyword>
<reference evidence="12" key="1">
    <citation type="journal article" date="2011" name="J. Bacteriol.">
        <title>Genome sequences of eight morphologically diverse alphaproteobacteria.</title>
        <authorList>
            <consortium name="US DOE Joint Genome Institute"/>
            <person name="Brown P.J."/>
            <person name="Kysela D.T."/>
            <person name="Buechlein A."/>
            <person name="Hemmerich C."/>
            <person name="Brun Y.V."/>
        </authorList>
    </citation>
    <scope>NUCLEOTIDE SEQUENCE [LARGE SCALE GENOMIC DNA]</scope>
    <source>
        <strain evidence="12">ATCC 17100 / ATH 3.1.1 / DSM 162 / LMG 4299</strain>
    </source>
</reference>
<dbReference type="CDD" id="cd00130">
    <property type="entry name" value="PAS"/>
    <property type="match status" value="2"/>
</dbReference>
<gene>
    <name evidence="11" type="ordered locus">Rvan_2543</name>
</gene>
<dbReference type="eggNOG" id="COG0840">
    <property type="taxonomic scope" value="Bacteria"/>
</dbReference>
<evidence type="ECO:0000259" key="9">
    <source>
        <dbReference type="PROSITE" id="PS50113"/>
    </source>
</evidence>
<dbReference type="eggNOG" id="COG2202">
    <property type="taxonomic scope" value="Bacteria"/>
</dbReference>
<dbReference type="SMART" id="SM00283">
    <property type="entry name" value="MA"/>
    <property type="match status" value="1"/>
</dbReference>
<dbReference type="AlphaFoldDB" id="E3I693"/>
<comment type="similarity">
    <text evidence="3">Belongs to the methyl-accepting chemotaxis (MCP) protein family.</text>
</comment>
<feature type="domain" description="PAC" evidence="9">
    <location>
        <begin position="348"/>
        <end position="400"/>
    </location>
</feature>
<organism evidence="11 12">
    <name type="scientific">Rhodomicrobium vannielii (strain ATCC 17100 / DSM 162 / LMG 4299 / NCIMB 10020 / ATH 3.1.1)</name>
    <dbReference type="NCBI Taxonomy" id="648757"/>
    <lineage>
        <taxon>Bacteria</taxon>
        <taxon>Pseudomonadati</taxon>
        <taxon>Pseudomonadota</taxon>
        <taxon>Alphaproteobacteria</taxon>
        <taxon>Hyphomicrobiales</taxon>
        <taxon>Hyphomicrobiaceae</taxon>
        <taxon>Rhodomicrobium</taxon>
    </lineage>
</organism>
<dbReference type="SUPFAM" id="SSF55785">
    <property type="entry name" value="PYP-like sensor domain (PAS domain)"/>
    <property type="match status" value="2"/>
</dbReference>
<dbReference type="Pfam" id="PF13188">
    <property type="entry name" value="PAS_8"/>
    <property type="match status" value="1"/>
</dbReference>
<evidence type="ECO:0000256" key="6">
    <source>
        <dbReference type="SAM" id="MobiDB-lite"/>
    </source>
</evidence>
<dbReference type="RefSeq" id="WP_013420136.1">
    <property type="nucleotide sequence ID" value="NC_014664.1"/>
</dbReference>
<dbReference type="STRING" id="648757.Rvan_2543"/>
<feature type="compositionally biased region" description="Basic and acidic residues" evidence="6">
    <location>
        <begin position="749"/>
        <end position="759"/>
    </location>
</feature>
<dbReference type="KEGG" id="rva:Rvan_2543"/>
<dbReference type="InterPro" id="IPR035965">
    <property type="entry name" value="PAS-like_dom_sf"/>
</dbReference>
<dbReference type="PROSITE" id="PS50111">
    <property type="entry name" value="CHEMOTAXIS_TRANSDUC_2"/>
    <property type="match status" value="1"/>
</dbReference>
<dbReference type="SMART" id="SM00091">
    <property type="entry name" value="PAS"/>
    <property type="match status" value="3"/>
</dbReference>
<dbReference type="Pfam" id="PF08447">
    <property type="entry name" value="PAS_3"/>
    <property type="match status" value="2"/>
</dbReference>
<dbReference type="Pfam" id="PF00015">
    <property type="entry name" value="MCPsignal"/>
    <property type="match status" value="1"/>
</dbReference>
<evidence type="ECO:0000259" key="10">
    <source>
        <dbReference type="PROSITE" id="PS50885"/>
    </source>
</evidence>
<feature type="coiled-coil region" evidence="5">
    <location>
        <begin position="473"/>
        <end position="500"/>
    </location>
</feature>
<keyword evidence="2" id="KW-0488">Methylation</keyword>
<evidence type="ECO:0000259" key="8">
    <source>
        <dbReference type="PROSITE" id="PS50112"/>
    </source>
</evidence>
<dbReference type="InterPro" id="IPR001610">
    <property type="entry name" value="PAC"/>
</dbReference>
<dbReference type="InterPro" id="IPR004090">
    <property type="entry name" value="Chemotax_Me-accpt_rcpt"/>
</dbReference>
<dbReference type="InterPro" id="IPR004089">
    <property type="entry name" value="MCPsignal_dom"/>
</dbReference>